<dbReference type="AlphaFoldDB" id="A0AB36EKC8"/>
<sequence>MSEVPEITKAFCSNCRGDRNCYVKGLHNESGDDADGQYQWYRRWHILQCCGCDDSFVQTTFTDSETYDHDEYGDIYSIPTVERWPAKSKRQSPEWFNYGINPSTTDSYELNSALRELYGALDNDLSVLSAIGVRTVFDIASELLGVASSLPFVKKLEKLAEGNHITEGDKEHLEVLIEAGSAAAHRGFRPSPSDLDVLMSTLENFLYSSFVLPAKQAAHAKKVDKVKKNVPARPPKAPKSTKDQKTEN</sequence>
<feature type="domain" description="DUF4145" evidence="2">
    <location>
        <begin position="116"/>
        <end position="202"/>
    </location>
</feature>
<organism evidence="3 4">
    <name type="scientific">Agrobacterium tumefaciens</name>
    <dbReference type="NCBI Taxonomy" id="358"/>
    <lineage>
        <taxon>Bacteria</taxon>
        <taxon>Pseudomonadati</taxon>
        <taxon>Pseudomonadota</taxon>
        <taxon>Alphaproteobacteria</taxon>
        <taxon>Hyphomicrobiales</taxon>
        <taxon>Rhizobiaceae</taxon>
        <taxon>Rhizobium/Agrobacterium group</taxon>
        <taxon>Agrobacterium</taxon>
        <taxon>Agrobacterium tumefaciens complex</taxon>
    </lineage>
</organism>
<evidence type="ECO:0000313" key="4">
    <source>
        <dbReference type="Proteomes" id="UP000093451"/>
    </source>
</evidence>
<evidence type="ECO:0000256" key="1">
    <source>
        <dbReference type="SAM" id="MobiDB-lite"/>
    </source>
</evidence>
<accession>A0AB36EKC8</accession>
<comment type="caution">
    <text evidence="3">The sequence shown here is derived from an EMBL/GenBank/DDBJ whole genome shotgun (WGS) entry which is preliminary data.</text>
</comment>
<evidence type="ECO:0000313" key="3">
    <source>
        <dbReference type="EMBL" id="OCJ38025.1"/>
    </source>
</evidence>
<dbReference type="InterPro" id="IPR025285">
    <property type="entry name" value="DUF4145"/>
</dbReference>
<feature type="region of interest" description="Disordered" evidence="1">
    <location>
        <begin position="221"/>
        <end position="248"/>
    </location>
</feature>
<gene>
    <name evidence="3" type="ORF">A6U91_07495</name>
</gene>
<reference evidence="3 4" key="1">
    <citation type="journal article" date="2016" name="PeerJ">
        <title>Gall-ID: tools for genotyping gall-causing phytopathogenic bacteria.</title>
        <authorList>
            <person name="Davis E.W.II."/>
            <person name="Weisberg A.J."/>
            <person name="Tabima J.F."/>
            <person name="Grunwald N.J."/>
            <person name="Chang J.H."/>
        </authorList>
    </citation>
    <scope>NUCLEOTIDE SEQUENCE [LARGE SCALE GENOMIC DNA]</scope>
    <source>
        <strain evidence="3 4">N2/73</strain>
    </source>
</reference>
<name>A0AB36EKC8_AGRTU</name>
<dbReference type="RefSeq" id="WP_065687942.1">
    <property type="nucleotide sequence ID" value="NZ_LXKT01000013.1"/>
</dbReference>
<dbReference type="Pfam" id="PF13643">
    <property type="entry name" value="DUF4145"/>
    <property type="match status" value="1"/>
</dbReference>
<dbReference type="EMBL" id="LXKT01000013">
    <property type="protein sequence ID" value="OCJ38025.1"/>
    <property type="molecule type" value="Genomic_DNA"/>
</dbReference>
<protein>
    <recommendedName>
        <fullName evidence="2">DUF4145 domain-containing protein</fullName>
    </recommendedName>
</protein>
<dbReference type="Proteomes" id="UP000093451">
    <property type="component" value="Unassembled WGS sequence"/>
</dbReference>
<proteinExistence type="predicted"/>
<evidence type="ECO:0000259" key="2">
    <source>
        <dbReference type="Pfam" id="PF13643"/>
    </source>
</evidence>